<dbReference type="InterPro" id="IPR014729">
    <property type="entry name" value="Rossmann-like_a/b/a_fold"/>
</dbReference>
<dbReference type="UniPathway" id="UPA00241">
    <property type="reaction ID" value="UER00355"/>
</dbReference>
<gene>
    <name evidence="9" type="primary">coaD</name>
    <name evidence="11" type="ORF">GGD89_001435</name>
</gene>
<dbReference type="CDD" id="cd02163">
    <property type="entry name" value="PPAT"/>
    <property type="match status" value="1"/>
</dbReference>
<keyword evidence="5 9" id="KW-0067">ATP-binding</keyword>
<evidence type="ECO:0000256" key="4">
    <source>
        <dbReference type="ARBA" id="ARBA00022741"/>
    </source>
</evidence>
<dbReference type="PRINTS" id="PR01020">
    <property type="entry name" value="LPSBIOSNTHSS"/>
</dbReference>
<evidence type="ECO:0000256" key="6">
    <source>
        <dbReference type="ARBA" id="ARBA00022842"/>
    </source>
</evidence>
<dbReference type="HAMAP" id="MF_00151">
    <property type="entry name" value="PPAT_bact"/>
    <property type="match status" value="1"/>
</dbReference>
<comment type="function">
    <text evidence="9">Reversibly transfers an adenylyl group from ATP to 4'-phosphopantetheine, yielding dephospho-CoA (dPCoA) and pyrophosphate.</text>
</comment>
<evidence type="ECO:0000259" key="10">
    <source>
        <dbReference type="Pfam" id="PF01467"/>
    </source>
</evidence>
<feature type="binding site" evidence="9">
    <location>
        <begin position="97"/>
        <end position="99"/>
    </location>
    <ligand>
        <name>ATP</name>
        <dbReference type="ChEBI" id="CHEBI:30616"/>
    </ligand>
</feature>
<evidence type="ECO:0000256" key="2">
    <source>
        <dbReference type="ARBA" id="ARBA00022679"/>
    </source>
</evidence>
<comment type="caution">
    <text evidence="11">The sequence shown here is derived from an EMBL/GenBank/DDBJ whole genome shotgun (WGS) entry which is preliminary data.</text>
</comment>
<protein>
    <recommendedName>
        <fullName evidence="9">Phosphopantetheine adenylyltransferase</fullName>
        <ecNumber evidence="9">2.7.7.3</ecNumber>
    </recommendedName>
    <alternativeName>
        <fullName evidence="9">Dephospho-CoA pyrophosphorylase</fullName>
    </alternativeName>
    <alternativeName>
        <fullName evidence="9">Pantetheine-phosphate adenylyltransferase</fullName>
        <shortName evidence="9">PPAT</shortName>
    </alternativeName>
</protein>
<feature type="binding site" evidence="9">
    <location>
        <position position="21"/>
    </location>
    <ligand>
        <name>ATP</name>
        <dbReference type="ChEBI" id="CHEBI:30616"/>
    </ligand>
</feature>
<comment type="catalytic activity">
    <reaction evidence="8 9">
        <text>(R)-4'-phosphopantetheine + ATP + H(+) = 3'-dephospho-CoA + diphosphate</text>
        <dbReference type="Rhea" id="RHEA:19801"/>
        <dbReference type="ChEBI" id="CHEBI:15378"/>
        <dbReference type="ChEBI" id="CHEBI:30616"/>
        <dbReference type="ChEBI" id="CHEBI:33019"/>
        <dbReference type="ChEBI" id="CHEBI:57328"/>
        <dbReference type="ChEBI" id="CHEBI:61723"/>
        <dbReference type="EC" id="2.7.7.3"/>
    </reaction>
</comment>
<evidence type="ECO:0000256" key="5">
    <source>
        <dbReference type="ARBA" id="ARBA00022840"/>
    </source>
</evidence>
<dbReference type="PANTHER" id="PTHR21342:SF1">
    <property type="entry name" value="PHOSPHOPANTETHEINE ADENYLYLTRANSFERASE"/>
    <property type="match status" value="1"/>
</dbReference>
<comment type="subcellular location">
    <subcellularLocation>
        <location evidence="9">Cytoplasm</location>
    </subcellularLocation>
</comment>
<evidence type="ECO:0000256" key="8">
    <source>
        <dbReference type="ARBA" id="ARBA00029346"/>
    </source>
</evidence>
<organism evidence="11 12">
    <name type="scientific">Roseospira visakhapatnamensis</name>
    <dbReference type="NCBI Taxonomy" id="390880"/>
    <lineage>
        <taxon>Bacteria</taxon>
        <taxon>Pseudomonadati</taxon>
        <taxon>Pseudomonadota</taxon>
        <taxon>Alphaproteobacteria</taxon>
        <taxon>Rhodospirillales</taxon>
        <taxon>Rhodospirillaceae</taxon>
        <taxon>Roseospira</taxon>
    </lineage>
</organism>
<keyword evidence="4 9" id="KW-0547">Nucleotide-binding</keyword>
<dbReference type="Gene3D" id="3.40.50.620">
    <property type="entry name" value="HUPs"/>
    <property type="match status" value="1"/>
</dbReference>
<feature type="binding site" evidence="9">
    <location>
        <position position="82"/>
    </location>
    <ligand>
        <name>substrate</name>
    </ligand>
</feature>
<comment type="pathway">
    <text evidence="9">Cofactor biosynthesis; coenzyme A biosynthesis; CoA from (R)-pantothenate: step 4/5.</text>
</comment>
<keyword evidence="6 9" id="KW-0460">Magnesium</keyword>
<dbReference type="SUPFAM" id="SSF52374">
    <property type="entry name" value="Nucleotidylyl transferase"/>
    <property type="match status" value="1"/>
</dbReference>
<dbReference type="NCBIfam" id="TIGR01510">
    <property type="entry name" value="coaD_prev_kdtB"/>
    <property type="match status" value="1"/>
</dbReference>
<accession>A0A7W6RC63</accession>
<dbReference type="EC" id="2.7.7.3" evidence="9"/>
<comment type="similarity">
    <text evidence="9">Belongs to the bacterial CoaD family.</text>
</comment>
<feature type="binding site" evidence="9">
    <location>
        <position position="13"/>
    </location>
    <ligand>
        <name>substrate</name>
    </ligand>
</feature>
<comment type="cofactor">
    <cofactor evidence="9">
        <name>Mg(2+)</name>
        <dbReference type="ChEBI" id="CHEBI:18420"/>
    </cofactor>
</comment>
<name>A0A7W6RC63_9PROT</name>
<evidence type="ECO:0000313" key="12">
    <source>
        <dbReference type="Proteomes" id="UP000554286"/>
    </source>
</evidence>
<feature type="binding site" evidence="9">
    <location>
        <begin position="13"/>
        <end position="14"/>
    </location>
    <ligand>
        <name>ATP</name>
        <dbReference type="ChEBI" id="CHEBI:30616"/>
    </ligand>
</feature>
<dbReference type="AlphaFoldDB" id="A0A7W6RC63"/>
<feature type="binding site" evidence="9">
    <location>
        <begin position="132"/>
        <end position="138"/>
    </location>
    <ligand>
        <name>ATP</name>
        <dbReference type="ChEBI" id="CHEBI:30616"/>
    </ligand>
</feature>
<reference evidence="11 12" key="1">
    <citation type="submission" date="2020-08" db="EMBL/GenBank/DDBJ databases">
        <title>Genome sequencing of Purple Non-Sulfur Bacteria from various extreme environments.</title>
        <authorList>
            <person name="Mayer M."/>
        </authorList>
    </citation>
    <scope>NUCLEOTIDE SEQUENCE [LARGE SCALE GENOMIC DNA]</scope>
    <source>
        <strain evidence="11 12">JA131</strain>
    </source>
</reference>
<feature type="binding site" evidence="9">
    <location>
        <position position="96"/>
    </location>
    <ligand>
        <name>substrate</name>
    </ligand>
</feature>
<dbReference type="GO" id="GO:0005524">
    <property type="term" value="F:ATP binding"/>
    <property type="evidence" value="ECO:0007669"/>
    <property type="project" value="UniProtKB-KW"/>
</dbReference>
<keyword evidence="1 9" id="KW-0963">Cytoplasm</keyword>
<keyword evidence="2 9" id="KW-0808">Transferase</keyword>
<dbReference type="PANTHER" id="PTHR21342">
    <property type="entry name" value="PHOSPHOPANTETHEINE ADENYLYLTRANSFERASE"/>
    <property type="match status" value="1"/>
</dbReference>
<feature type="domain" description="Cytidyltransferase-like" evidence="10">
    <location>
        <begin position="9"/>
        <end position="142"/>
    </location>
</feature>
<dbReference type="GO" id="GO:0015937">
    <property type="term" value="P:coenzyme A biosynthetic process"/>
    <property type="evidence" value="ECO:0007669"/>
    <property type="project" value="UniProtKB-UniRule"/>
</dbReference>
<keyword evidence="7 9" id="KW-0173">Coenzyme A biosynthesis</keyword>
<evidence type="ECO:0000313" key="11">
    <source>
        <dbReference type="EMBL" id="MBB4265811.1"/>
    </source>
</evidence>
<dbReference type="GO" id="GO:0005737">
    <property type="term" value="C:cytoplasm"/>
    <property type="evidence" value="ECO:0007669"/>
    <property type="project" value="UniProtKB-SubCell"/>
</dbReference>
<evidence type="ECO:0000256" key="3">
    <source>
        <dbReference type="ARBA" id="ARBA00022695"/>
    </source>
</evidence>
<keyword evidence="3 9" id="KW-0548">Nucleotidyltransferase</keyword>
<feature type="binding site" evidence="9">
    <location>
        <position position="45"/>
    </location>
    <ligand>
        <name>substrate</name>
    </ligand>
</feature>
<dbReference type="EMBL" id="JACIGK010000008">
    <property type="protein sequence ID" value="MBB4265811.1"/>
    <property type="molecule type" value="Genomic_DNA"/>
</dbReference>
<comment type="subunit">
    <text evidence="9">Homohexamer.</text>
</comment>
<dbReference type="RefSeq" id="WP_184043541.1">
    <property type="nucleotide sequence ID" value="NZ_JACIGK010000008.1"/>
</dbReference>
<evidence type="ECO:0000256" key="9">
    <source>
        <dbReference type="HAMAP-Rule" id="MF_00151"/>
    </source>
</evidence>
<dbReference type="Pfam" id="PF01467">
    <property type="entry name" value="CTP_transf_like"/>
    <property type="match status" value="1"/>
</dbReference>
<dbReference type="Proteomes" id="UP000554286">
    <property type="component" value="Unassembled WGS sequence"/>
</dbReference>
<sequence length="171" mass="18934">MTVSNHVGVYPGTFDPVTTGHLDIIRRATRVVDHLIVAVAVNAGKGPMFSLEERVEMLRESLDESGIGARNSVEVMPFGSLLVHYAKEVGASVIVRGLRAVSDFEYEFQMAGMNARLDNSIETVFLMASERSHFISSRFVKEIGRLDGDISPFVTPSVHQRLLNRFGESHE</sequence>
<evidence type="ECO:0000256" key="1">
    <source>
        <dbReference type="ARBA" id="ARBA00022490"/>
    </source>
</evidence>
<dbReference type="NCBIfam" id="TIGR00125">
    <property type="entry name" value="cyt_tran_rel"/>
    <property type="match status" value="1"/>
</dbReference>
<keyword evidence="12" id="KW-1185">Reference proteome</keyword>
<proteinExistence type="inferred from homology"/>
<feature type="binding site" evidence="9">
    <location>
        <position position="107"/>
    </location>
    <ligand>
        <name>ATP</name>
        <dbReference type="ChEBI" id="CHEBI:30616"/>
    </ligand>
</feature>
<dbReference type="InterPro" id="IPR004821">
    <property type="entry name" value="Cyt_trans-like"/>
</dbReference>
<feature type="site" description="Transition state stabilizer" evidence="9">
    <location>
        <position position="21"/>
    </location>
</feature>
<evidence type="ECO:0000256" key="7">
    <source>
        <dbReference type="ARBA" id="ARBA00022993"/>
    </source>
</evidence>
<dbReference type="InterPro" id="IPR001980">
    <property type="entry name" value="PPAT"/>
</dbReference>
<dbReference type="GO" id="GO:0004595">
    <property type="term" value="F:pantetheine-phosphate adenylyltransferase activity"/>
    <property type="evidence" value="ECO:0007669"/>
    <property type="project" value="UniProtKB-UniRule"/>
</dbReference>